<dbReference type="CDD" id="cd16325">
    <property type="entry name" value="LolA"/>
    <property type="match status" value="1"/>
</dbReference>
<evidence type="ECO:0000313" key="3">
    <source>
        <dbReference type="EMBL" id="SJZ42811.1"/>
    </source>
</evidence>
<dbReference type="Proteomes" id="UP000190423">
    <property type="component" value="Unassembled WGS sequence"/>
</dbReference>
<accession>A0A1T4KK92</accession>
<evidence type="ECO:0000313" key="4">
    <source>
        <dbReference type="Proteomes" id="UP000190423"/>
    </source>
</evidence>
<dbReference type="RefSeq" id="WP_078933132.1">
    <property type="nucleotide sequence ID" value="NZ_FUWG01000008.1"/>
</dbReference>
<protein>
    <submittedName>
        <fullName evidence="3">Outer membrane lipoprotein-sorting protein</fullName>
    </submittedName>
</protein>
<organism evidence="3 4">
    <name type="scientific">Treponema porcinum</name>
    <dbReference type="NCBI Taxonomy" id="261392"/>
    <lineage>
        <taxon>Bacteria</taxon>
        <taxon>Pseudomonadati</taxon>
        <taxon>Spirochaetota</taxon>
        <taxon>Spirochaetia</taxon>
        <taxon>Spirochaetales</taxon>
        <taxon>Treponemataceae</taxon>
        <taxon>Treponema</taxon>
    </lineage>
</organism>
<dbReference type="OrthoDB" id="306521at2"/>
<dbReference type="PANTHER" id="PTHR35869">
    <property type="entry name" value="OUTER-MEMBRANE LIPOPROTEIN CARRIER PROTEIN"/>
    <property type="match status" value="1"/>
</dbReference>
<evidence type="ECO:0000256" key="2">
    <source>
        <dbReference type="SAM" id="SignalP"/>
    </source>
</evidence>
<reference evidence="3 4" key="1">
    <citation type="submission" date="2017-02" db="EMBL/GenBank/DDBJ databases">
        <authorList>
            <person name="Peterson S.W."/>
        </authorList>
    </citation>
    <scope>NUCLEOTIDE SEQUENCE [LARGE SCALE GENOMIC DNA]</scope>
    <source>
        <strain evidence="3 4">ATCC BAA-908</strain>
    </source>
</reference>
<gene>
    <name evidence="3" type="ORF">SAMN02745149_01219</name>
</gene>
<feature type="signal peptide" evidence="2">
    <location>
        <begin position="1"/>
        <end position="22"/>
    </location>
</feature>
<dbReference type="GeneID" id="78316518"/>
<dbReference type="AlphaFoldDB" id="A0A1T4KK92"/>
<dbReference type="SUPFAM" id="SSF89392">
    <property type="entry name" value="Prokaryotic lipoproteins and lipoprotein localization factors"/>
    <property type="match status" value="1"/>
</dbReference>
<evidence type="ECO:0000256" key="1">
    <source>
        <dbReference type="ARBA" id="ARBA00022729"/>
    </source>
</evidence>
<keyword evidence="4" id="KW-1185">Reference proteome</keyword>
<feature type="chain" id="PRO_5012301169" evidence="2">
    <location>
        <begin position="23"/>
        <end position="226"/>
    </location>
</feature>
<dbReference type="Gene3D" id="2.50.20.10">
    <property type="entry name" value="Lipoprotein localisation LolA/LolB/LppX"/>
    <property type="match status" value="1"/>
</dbReference>
<dbReference type="InterPro" id="IPR004564">
    <property type="entry name" value="OM_lipoprot_carrier_LolA-like"/>
</dbReference>
<dbReference type="InterPro" id="IPR029046">
    <property type="entry name" value="LolA/LolB/LppX"/>
</dbReference>
<keyword evidence="1 2" id="KW-0732">Signal</keyword>
<name>A0A1T4KK92_TREPO</name>
<sequence length="226" mass="25190">MSKIVKSSILAAFCLYFCSALSAQGITTASAYFKTVSDYYATLKDYEADVEISADKQQMAGRVSYKRPNLLRIDFTNPQEQVIVFNGDMLTIYLPGASAVLQQAVQSDSAGGASLATPQGLALMSRYYVIAYEIGQEPVPLENGSDEMVIKLILTRRNTSESFRYIKLAINAETKLIRRVEASTTKAETFVFDFLDYSLNQDISDQRFIYDAPSSANNFNNFLFTE</sequence>
<dbReference type="PANTHER" id="PTHR35869:SF1">
    <property type="entry name" value="OUTER-MEMBRANE LIPOPROTEIN CARRIER PROTEIN"/>
    <property type="match status" value="1"/>
</dbReference>
<proteinExistence type="predicted"/>
<keyword evidence="3" id="KW-0449">Lipoprotein</keyword>
<dbReference type="Pfam" id="PF03548">
    <property type="entry name" value="LolA"/>
    <property type="match status" value="1"/>
</dbReference>
<dbReference type="EMBL" id="FUWG01000008">
    <property type="protein sequence ID" value="SJZ42811.1"/>
    <property type="molecule type" value="Genomic_DNA"/>
</dbReference>
<dbReference type="STRING" id="261392.SAMN02745149_01219"/>